<name>A0A149U345_9PROT</name>
<evidence type="ECO:0000313" key="2">
    <source>
        <dbReference type="Proteomes" id="UP000075411"/>
    </source>
</evidence>
<dbReference type="EMBL" id="LHZT01000099">
    <property type="protein sequence ID" value="KXV59893.1"/>
    <property type="molecule type" value="Genomic_DNA"/>
</dbReference>
<reference evidence="1 2" key="1">
    <citation type="submission" date="2015-06" db="EMBL/GenBank/DDBJ databases">
        <title>Improved classification and identification of acetic acid bacteria using matrix-assisted laser desorption/ionization time-of-flight mass spectrometry; Gluconobacter nephelii and Gluconobacter uchimurae are later heterotypic synonyms of Gluconobacter japonicus and Gluconobacter oxydans, respectively.</title>
        <authorList>
            <person name="Li L."/>
            <person name="Cleenwerck I."/>
            <person name="De Vuyst L."/>
            <person name="Vandamme P."/>
        </authorList>
    </citation>
    <scope>NUCLEOTIDE SEQUENCE [LARGE SCALE GENOMIC DNA]</scope>
    <source>
        <strain evidence="1 2">LMG 1663</strain>
    </source>
</reference>
<proteinExistence type="predicted"/>
<sequence>MKGSQTPFRFFRVLTYHCVMLVTLAGPKGVRPLQRINAARTLLIAEDDRCFPVLHMTDFIRANLTAF</sequence>
<evidence type="ECO:0000313" key="1">
    <source>
        <dbReference type="EMBL" id="KXV59893.1"/>
    </source>
</evidence>
<gene>
    <name evidence="1" type="ORF">AD947_03195</name>
</gene>
<dbReference type="PATRIC" id="fig|104102.12.peg.1655"/>
<protein>
    <submittedName>
        <fullName evidence="1">Uncharacterized protein</fullName>
    </submittedName>
</protein>
<dbReference type="Proteomes" id="UP000075411">
    <property type="component" value="Unassembled WGS sequence"/>
</dbReference>
<dbReference type="AlphaFoldDB" id="A0A149U345"/>
<accession>A0A149U345</accession>
<comment type="caution">
    <text evidence="1">The sequence shown here is derived from an EMBL/GenBank/DDBJ whole genome shotgun (WGS) entry which is preliminary data.</text>
</comment>
<organism evidence="1 2">
    <name type="scientific">Acetobacter tropicalis</name>
    <dbReference type="NCBI Taxonomy" id="104102"/>
    <lineage>
        <taxon>Bacteria</taxon>
        <taxon>Pseudomonadati</taxon>
        <taxon>Pseudomonadota</taxon>
        <taxon>Alphaproteobacteria</taxon>
        <taxon>Acetobacterales</taxon>
        <taxon>Acetobacteraceae</taxon>
        <taxon>Acetobacter</taxon>
    </lineage>
</organism>